<dbReference type="RefSeq" id="WP_269312518.1">
    <property type="nucleotide sequence ID" value="NZ_CP114052.1"/>
</dbReference>
<dbReference type="CDD" id="cd06503">
    <property type="entry name" value="ATP-synt_Fo_b"/>
    <property type="match status" value="1"/>
</dbReference>
<comment type="function">
    <text evidence="8">Endonuclease that is involved in the suppression of homologous recombination and thus may have a key role in the control of bacterial genetic diversity.</text>
</comment>
<dbReference type="InterPro" id="IPR000432">
    <property type="entry name" value="DNA_mismatch_repair_MutS_C"/>
</dbReference>
<dbReference type="InterPro" id="IPR005747">
    <property type="entry name" value="MutS2"/>
</dbReference>
<dbReference type="EMBL" id="CP114052">
    <property type="protein sequence ID" value="WAW15838.1"/>
    <property type="molecule type" value="Genomic_DNA"/>
</dbReference>
<dbReference type="Gene3D" id="3.40.50.300">
    <property type="entry name" value="P-loop containing nucleotide triphosphate hydrolases"/>
    <property type="match status" value="1"/>
</dbReference>
<evidence type="ECO:0000256" key="5">
    <source>
        <dbReference type="ARBA" id="ARBA00022840"/>
    </source>
</evidence>
<feature type="coiled-coil region" evidence="9">
    <location>
        <begin position="538"/>
        <end position="622"/>
    </location>
</feature>
<comment type="similarity">
    <text evidence="8">Belongs to the DNA mismatch repair MutS family. MutS2 subfamily.</text>
</comment>
<evidence type="ECO:0000313" key="12">
    <source>
        <dbReference type="Proteomes" id="UP001164187"/>
    </source>
</evidence>
<keyword evidence="4 8" id="KW-0378">Hydrolase</keyword>
<dbReference type="PROSITE" id="PS00486">
    <property type="entry name" value="DNA_MISMATCH_REPAIR_2"/>
    <property type="match status" value="1"/>
</dbReference>
<dbReference type="SMART" id="SM00534">
    <property type="entry name" value="MUTSac"/>
    <property type="match status" value="1"/>
</dbReference>
<dbReference type="Pfam" id="PF00488">
    <property type="entry name" value="MutS_V"/>
    <property type="match status" value="1"/>
</dbReference>
<keyword evidence="1 8" id="KW-0540">Nuclease</keyword>
<dbReference type="EC" id="3.1.-.-" evidence="8"/>
<dbReference type="CDD" id="cd03280">
    <property type="entry name" value="ABC_MutS2"/>
    <property type="match status" value="1"/>
</dbReference>
<evidence type="ECO:0000256" key="8">
    <source>
        <dbReference type="HAMAP-Rule" id="MF_00092"/>
    </source>
</evidence>
<evidence type="ECO:0000256" key="1">
    <source>
        <dbReference type="ARBA" id="ARBA00022722"/>
    </source>
</evidence>
<dbReference type="PANTHER" id="PTHR48466:SF2">
    <property type="entry name" value="OS10G0509000 PROTEIN"/>
    <property type="match status" value="1"/>
</dbReference>
<evidence type="ECO:0000313" key="11">
    <source>
        <dbReference type="EMBL" id="WAW15838.1"/>
    </source>
</evidence>
<accession>A0ABY7JR66</accession>
<dbReference type="PIRSF" id="PIRSF005814">
    <property type="entry name" value="MutS_YshD"/>
    <property type="match status" value="1"/>
</dbReference>
<dbReference type="InterPro" id="IPR002625">
    <property type="entry name" value="Smr_dom"/>
</dbReference>
<dbReference type="SUPFAM" id="SSF160443">
    <property type="entry name" value="SMR domain-like"/>
    <property type="match status" value="1"/>
</dbReference>
<protein>
    <recommendedName>
        <fullName evidence="8">Endonuclease MutS2</fullName>
        <ecNumber evidence="8">3.1.-.-</ecNumber>
    </recommendedName>
    <alternativeName>
        <fullName evidence="8">Ribosome-associated protein quality control-upstream factor</fullName>
        <shortName evidence="8">RQC-upstream factor</shortName>
        <shortName evidence="8">RqcU</shortName>
        <ecNumber evidence="8">3.6.4.-</ecNumber>
    </alternativeName>
</protein>
<evidence type="ECO:0000256" key="3">
    <source>
        <dbReference type="ARBA" id="ARBA00022741"/>
    </source>
</evidence>
<gene>
    <name evidence="8" type="primary">mutS2</name>
    <name evidence="8" type="synonym">rqcU</name>
    <name evidence="11" type="ORF">O0R46_01620</name>
</gene>
<dbReference type="EC" id="3.6.4.-" evidence="8"/>
<feature type="binding site" evidence="8">
    <location>
        <begin position="350"/>
        <end position="357"/>
    </location>
    <ligand>
        <name>ATP</name>
        <dbReference type="ChEBI" id="CHEBI:30616"/>
    </ligand>
</feature>
<keyword evidence="2 8" id="KW-0699">rRNA-binding</keyword>
<dbReference type="InterPro" id="IPR027417">
    <property type="entry name" value="P-loop_NTPase"/>
</dbReference>
<dbReference type="InterPro" id="IPR036063">
    <property type="entry name" value="Smr_dom_sf"/>
</dbReference>
<reference evidence="11" key="1">
    <citation type="submission" date="2022-12" db="EMBL/GenBank/DDBJ databases">
        <title>Peptostreptococcus.</title>
        <authorList>
            <person name="Lee S.H."/>
        </authorList>
    </citation>
    <scope>NUCLEOTIDE SEQUENCE</scope>
    <source>
        <strain evidence="11">CBA3647</strain>
    </source>
</reference>
<sequence length="807" mass="90482">MDNKYFNVLELEKIIDLLSQKASSELGRNIIKNLEPMSDYYKVKNSLEETSEAQSILIKRGHIPLAGINDIANYTKRAELGAVLDAASLLKVCDTMRASRLISNILSKNIKVETFGNEETSVWQNDDTINYPIIQSLASSLYIHKDIEEDIGNAIVSEIEISDSASSELRNIRRKIIQKNQSIRSRLNTIISSTTYQKYLQDAIISMRGDRFVVPVKSEYRSVVNGIVHDQSSSGATLFIEPMSIVDMNNDLRQLKLREREEIDRILADLSDKVGSVCRELISNQEILARIDFAFSKAKLSISMRAIEPVLNSNNKFKIIKGRHPLLEKDKVVANTVYLGDEFSTLLITGPNTGGKTVTIKMVGLFALMTQCGLHIPADYGSSMCVFDNIFADIGDAQSIEQNLSTFSSHMTRIVDITQQVSKKSLVIFDELGAGTDPEEGEALAIAILEDIKRAGALCIATTHYSALKKYALAKKDVENAAVEFDMDTLSPTYRLMIGVPGKSNAFEISKKIGLKTYIIEEAKEFLSSDDIELEEVLQGIEKNRIKIDEELENIELLKKEIEFNKEQYERKINKFQASKDKMLEDARSQAFSIVRDTKESSEKIIKELKELEKINEAKDRDRRIESIRKEISQNMGSLQPSLESIVVPKYSSKEIKSLKPGQNVDIVTLRQEGVIISSDDKKKEALVQVGIMKMMLPYKSLKVSDKKAKSNVSKSTRKIIRSKSGNIKREVDLRGMNLEEAIMEVEKYLDDASMAGHEEVTIIHGMGTGVLKKGINEWLKKNVHAKSFRPGQYGEGGPGVTIVKIK</sequence>
<evidence type="ECO:0000256" key="7">
    <source>
        <dbReference type="ARBA" id="ARBA00023125"/>
    </source>
</evidence>
<proteinExistence type="inferred from homology"/>
<evidence type="ECO:0000256" key="4">
    <source>
        <dbReference type="ARBA" id="ARBA00022801"/>
    </source>
</evidence>
<comment type="function">
    <text evidence="8">Acts as a ribosome collision sensor, splitting the ribosome into its 2 subunits. Detects stalled/collided 70S ribosomes which it binds and splits by an ATP-hydrolysis driven conformational change. Acts upstream of the ribosome quality control system (RQC), a ribosome-associated complex that mediates the extraction of incompletely synthesized nascent chains from stalled ribosomes and their subsequent degradation. Probably generates substrates for RQC.</text>
</comment>
<dbReference type="InterPro" id="IPR036187">
    <property type="entry name" value="DNA_mismatch_repair_MutS_sf"/>
</dbReference>
<dbReference type="SMART" id="SM00463">
    <property type="entry name" value="SMR"/>
    <property type="match status" value="1"/>
</dbReference>
<keyword evidence="3 8" id="KW-0547">Nucleotide-binding</keyword>
<dbReference type="InterPro" id="IPR046893">
    <property type="entry name" value="MSSS"/>
</dbReference>
<organism evidence="11 12">
    <name type="scientific">Peptostreptococcus equinus</name>
    <dbReference type="NCBI Taxonomy" id="3003601"/>
    <lineage>
        <taxon>Bacteria</taxon>
        <taxon>Bacillati</taxon>
        <taxon>Bacillota</taxon>
        <taxon>Clostridia</taxon>
        <taxon>Peptostreptococcales</taxon>
        <taxon>Peptostreptococcaceae</taxon>
        <taxon>Peptostreptococcus</taxon>
    </lineage>
</organism>
<evidence type="ECO:0000256" key="2">
    <source>
        <dbReference type="ARBA" id="ARBA00022730"/>
    </source>
</evidence>
<dbReference type="Pfam" id="PF01713">
    <property type="entry name" value="Smr"/>
    <property type="match status" value="1"/>
</dbReference>
<keyword evidence="8 11" id="KW-0255">Endonuclease</keyword>
<dbReference type="PROSITE" id="PS50828">
    <property type="entry name" value="SMR"/>
    <property type="match status" value="1"/>
</dbReference>
<keyword evidence="6 8" id="KW-0694">RNA-binding</keyword>
<feature type="domain" description="Smr" evidence="10">
    <location>
        <begin position="732"/>
        <end position="807"/>
    </location>
</feature>
<dbReference type="Proteomes" id="UP001164187">
    <property type="component" value="Chromosome"/>
</dbReference>
<keyword evidence="5 8" id="KW-0067">ATP-binding</keyword>
<evidence type="ECO:0000256" key="9">
    <source>
        <dbReference type="SAM" id="Coils"/>
    </source>
</evidence>
<dbReference type="SMART" id="SM00533">
    <property type="entry name" value="MUTSd"/>
    <property type="match status" value="1"/>
</dbReference>
<dbReference type="InterPro" id="IPR007696">
    <property type="entry name" value="DNA_mismatch_repair_MutS_core"/>
</dbReference>
<dbReference type="HAMAP" id="MF_00092">
    <property type="entry name" value="MutS2"/>
    <property type="match status" value="1"/>
</dbReference>
<comment type="subunit">
    <text evidence="8">Homodimer. Binds to stalled ribosomes, contacting rRNA.</text>
</comment>
<evidence type="ECO:0000259" key="10">
    <source>
        <dbReference type="PROSITE" id="PS50828"/>
    </source>
</evidence>
<dbReference type="NCBIfam" id="TIGR01069">
    <property type="entry name" value="mutS2"/>
    <property type="match status" value="1"/>
</dbReference>
<dbReference type="Pfam" id="PF20297">
    <property type="entry name" value="MSSS"/>
    <property type="match status" value="1"/>
</dbReference>
<dbReference type="Gene3D" id="3.30.1370.110">
    <property type="match status" value="1"/>
</dbReference>
<keyword evidence="12" id="KW-1185">Reference proteome</keyword>
<dbReference type="SUPFAM" id="SSF48334">
    <property type="entry name" value="DNA repair protein MutS, domain III"/>
    <property type="match status" value="1"/>
</dbReference>
<dbReference type="PANTHER" id="PTHR48466">
    <property type="entry name" value="OS10G0509000 PROTEIN-RELATED"/>
    <property type="match status" value="1"/>
</dbReference>
<dbReference type="GO" id="GO:0004519">
    <property type="term" value="F:endonuclease activity"/>
    <property type="evidence" value="ECO:0007669"/>
    <property type="project" value="UniProtKB-KW"/>
</dbReference>
<dbReference type="InterPro" id="IPR045076">
    <property type="entry name" value="MutS"/>
</dbReference>
<name>A0ABY7JR66_9FIRM</name>
<dbReference type="SUPFAM" id="SSF52540">
    <property type="entry name" value="P-loop containing nucleoside triphosphate hydrolases"/>
    <property type="match status" value="1"/>
</dbReference>
<keyword evidence="7 8" id="KW-0238">DNA-binding</keyword>
<keyword evidence="9" id="KW-0175">Coiled coil</keyword>
<evidence type="ECO:0000256" key="6">
    <source>
        <dbReference type="ARBA" id="ARBA00022884"/>
    </source>
</evidence>